<reference evidence="2 3" key="1">
    <citation type="journal article" date="2017" name="Genome Biol.">
        <title>New reference genome sequences of hot pepper reveal the massive evolution of plant disease-resistance genes by retroduplication.</title>
        <authorList>
            <person name="Kim S."/>
            <person name="Park J."/>
            <person name="Yeom S.I."/>
            <person name="Kim Y.M."/>
            <person name="Seo E."/>
            <person name="Kim K.T."/>
            <person name="Kim M.S."/>
            <person name="Lee J.M."/>
            <person name="Cheong K."/>
            <person name="Shin H.S."/>
            <person name="Kim S.B."/>
            <person name="Han K."/>
            <person name="Lee J."/>
            <person name="Park M."/>
            <person name="Lee H.A."/>
            <person name="Lee H.Y."/>
            <person name="Lee Y."/>
            <person name="Oh S."/>
            <person name="Lee J.H."/>
            <person name="Choi E."/>
            <person name="Choi E."/>
            <person name="Lee S.E."/>
            <person name="Jeon J."/>
            <person name="Kim H."/>
            <person name="Choi G."/>
            <person name="Song H."/>
            <person name="Lee J."/>
            <person name="Lee S.C."/>
            <person name="Kwon J.K."/>
            <person name="Lee H.Y."/>
            <person name="Koo N."/>
            <person name="Hong Y."/>
            <person name="Kim R.W."/>
            <person name="Kang W.H."/>
            <person name="Huh J.H."/>
            <person name="Kang B.C."/>
            <person name="Yang T.J."/>
            <person name="Lee Y.H."/>
            <person name="Bennetzen J.L."/>
            <person name="Choi D."/>
        </authorList>
    </citation>
    <scope>NUCLEOTIDE SEQUENCE [LARGE SCALE GENOMIC DNA]</scope>
    <source>
        <strain evidence="3">cv. PBC81</strain>
    </source>
</reference>
<reference evidence="3" key="2">
    <citation type="journal article" date="2017" name="J. Anim. Genet.">
        <title>Multiple reference genome sequences of hot pepper reveal the massive evolution of plant disease resistance genes by retroduplication.</title>
        <authorList>
            <person name="Kim S."/>
            <person name="Park J."/>
            <person name="Yeom S.-I."/>
            <person name="Kim Y.-M."/>
            <person name="Seo E."/>
            <person name="Kim K.-T."/>
            <person name="Kim M.-S."/>
            <person name="Lee J.M."/>
            <person name="Cheong K."/>
            <person name="Shin H.-S."/>
            <person name="Kim S.-B."/>
            <person name="Han K."/>
            <person name="Lee J."/>
            <person name="Park M."/>
            <person name="Lee H.-A."/>
            <person name="Lee H.-Y."/>
            <person name="Lee Y."/>
            <person name="Oh S."/>
            <person name="Lee J.H."/>
            <person name="Choi E."/>
            <person name="Choi E."/>
            <person name="Lee S.E."/>
            <person name="Jeon J."/>
            <person name="Kim H."/>
            <person name="Choi G."/>
            <person name="Song H."/>
            <person name="Lee J."/>
            <person name="Lee S.-C."/>
            <person name="Kwon J.-K."/>
            <person name="Lee H.-Y."/>
            <person name="Koo N."/>
            <person name="Hong Y."/>
            <person name="Kim R.W."/>
            <person name="Kang W.-H."/>
            <person name="Huh J.H."/>
            <person name="Kang B.-C."/>
            <person name="Yang T.-J."/>
            <person name="Lee Y.-H."/>
            <person name="Bennetzen J.L."/>
            <person name="Choi D."/>
        </authorList>
    </citation>
    <scope>NUCLEOTIDE SEQUENCE [LARGE SCALE GENOMIC DNA]</scope>
    <source>
        <strain evidence="3">cv. PBC81</strain>
    </source>
</reference>
<dbReference type="InterPro" id="IPR046796">
    <property type="entry name" value="Transposase_32_dom"/>
</dbReference>
<dbReference type="Proteomes" id="UP000224567">
    <property type="component" value="Unassembled WGS sequence"/>
</dbReference>
<feature type="domain" description="Putative plant transposon protein" evidence="1">
    <location>
        <begin position="121"/>
        <end position="291"/>
    </location>
</feature>
<sequence>MKLVHYVLDKCPVKPFLLILCGGLIKYDGMNTLNIFGDDLVCLQGKTCHEKLERVMPPIKVKKRLRSEEIEKEADQIWFGVEGVKELCDEWVTTRGFNPENTFSMEGFETHFLEIITEIKERVWELFTDMKPSSYPLCYFLMIIWEFYASYIVRHNEQKYKMLISAQPCLEIILVRGVKAPCTTSEINEIYFSYDLDSIVQYKRLIFGILQSYPRLSRVIAKGLPPWANGVGQIKRRDISVQAKHWLGFVGNRLLPSRNDQDITVDKAIIVGCIMDKISINSGELITEMIKLSTIPPPQSIQSARSSTVTFAKVASMTLANNATLTRLVADIP</sequence>
<evidence type="ECO:0000313" key="3">
    <source>
        <dbReference type="Proteomes" id="UP000224567"/>
    </source>
</evidence>
<gene>
    <name evidence="2" type="ORF">CQW23_03229</name>
</gene>
<organism evidence="2 3">
    <name type="scientific">Capsicum baccatum</name>
    <name type="common">Peruvian pepper</name>
    <dbReference type="NCBI Taxonomy" id="33114"/>
    <lineage>
        <taxon>Eukaryota</taxon>
        <taxon>Viridiplantae</taxon>
        <taxon>Streptophyta</taxon>
        <taxon>Embryophyta</taxon>
        <taxon>Tracheophyta</taxon>
        <taxon>Spermatophyta</taxon>
        <taxon>Magnoliopsida</taxon>
        <taxon>eudicotyledons</taxon>
        <taxon>Gunneridae</taxon>
        <taxon>Pentapetalae</taxon>
        <taxon>asterids</taxon>
        <taxon>lamiids</taxon>
        <taxon>Solanales</taxon>
        <taxon>Solanaceae</taxon>
        <taxon>Solanoideae</taxon>
        <taxon>Capsiceae</taxon>
        <taxon>Capsicum</taxon>
    </lineage>
</organism>
<dbReference type="PANTHER" id="PTHR33180">
    <property type="entry name" value="PHOTOSYSTEM II CP43 REACTION CENTER PROTEIN"/>
    <property type="match status" value="1"/>
</dbReference>
<evidence type="ECO:0000259" key="1">
    <source>
        <dbReference type="Pfam" id="PF20167"/>
    </source>
</evidence>
<comment type="caution">
    <text evidence="2">The sequence shown here is derived from an EMBL/GenBank/DDBJ whole genome shotgun (WGS) entry which is preliminary data.</text>
</comment>
<dbReference type="Pfam" id="PF20167">
    <property type="entry name" value="Transposase_32"/>
    <property type="match status" value="1"/>
</dbReference>
<proteinExistence type="predicted"/>
<accession>A0A2G2XB93</accession>
<dbReference type="PANTHER" id="PTHR33180:SF31">
    <property type="entry name" value="POLYPROTEIN PROTEIN"/>
    <property type="match status" value="1"/>
</dbReference>
<dbReference type="OrthoDB" id="1329154at2759"/>
<protein>
    <recommendedName>
        <fullName evidence="1">Putative plant transposon protein domain-containing protein</fullName>
    </recommendedName>
</protein>
<keyword evidence="3" id="KW-1185">Reference proteome</keyword>
<dbReference type="AlphaFoldDB" id="A0A2G2XB93"/>
<name>A0A2G2XB93_CAPBA</name>
<evidence type="ECO:0000313" key="2">
    <source>
        <dbReference type="EMBL" id="PHT54743.1"/>
    </source>
</evidence>
<dbReference type="EMBL" id="MLFT02000002">
    <property type="protein sequence ID" value="PHT54743.1"/>
    <property type="molecule type" value="Genomic_DNA"/>
</dbReference>